<dbReference type="CDD" id="cd00130">
    <property type="entry name" value="PAS"/>
    <property type="match status" value="1"/>
</dbReference>
<evidence type="ECO:0000256" key="2">
    <source>
        <dbReference type="ARBA" id="ARBA00012438"/>
    </source>
</evidence>
<keyword evidence="6" id="KW-0067">ATP-binding</keyword>
<dbReference type="STRING" id="553467.SAMN04488063_2548"/>
<dbReference type="EMBL" id="FOOQ01000002">
    <property type="protein sequence ID" value="SFG60217.1"/>
    <property type="molecule type" value="Genomic_DNA"/>
</dbReference>
<organism evidence="10 11">
    <name type="scientific">Halopelagius inordinatus</name>
    <dbReference type="NCBI Taxonomy" id="553467"/>
    <lineage>
        <taxon>Archaea</taxon>
        <taxon>Methanobacteriati</taxon>
        <taxon>Methanobacteriota</taxon>
        <taxon>Stenosarchaea group</taxon>
        <taxon>Halobacteria</taxon>
        <taxon>Halobacteriales</taxon>
        <taxon>Haloferacaceae</taxon>
    </lineage>
</organism>
<dbReference type="SUPFAM" id="SSF55874">
    <property type="entry name" value="ATPase domain of HSP90 chaperone/DNA topoisomerase II/histidine kinase"/>
    <property type="match status" value="1"/>
</dbReference>
<dbReference type="PANTHER" id="PTHR44936:SF10">
    <property type="entry name" value="SENSOR PROTEIN RSTB"/>
    <property type="match status" value="1"/>
</dbReference>
<dbReference type="NCBIfam" id="TIGR00229">
    <property type="entry name" value="sensory_box"/>
    <property type="match status" value="1"/>
</dbReference>
<dbReference type="RefSeq" id="WP_092893092.1">
    <property type="nucleotide sequence ID" value="NZ_FOOQ01000002.1"/>
</dbReference>
<dbReference type="InterPro" id="IPR004358">
    <property type="entry name" value="Sig_transdc_His_kin-like_C"/>
</dbReference>
<comment type="catalytic activity">
    <reaction evidence="1">
        <text>ATP + protein L-histidine = ADP + protein N-phospho-L-histidine.</text>
        <dbReference type="EC" id="2.7.13.3"/>
    </reaction>
</comment>
<dbReference type="InterPro" id="IPR036890">
    <property type="entry name" value="HATPase_C_sf"/>
</dbReference>
<evidence type="ECO:0000259" key="8">
    <source>
        <dbReference type="PROSITE" id="PS50109"/>
    </source>
</evidence>
<feature type="coiled-coil region" evidence="7">
    <location>
        <begin position="159"/>
        <end position="186"/>
    </location>
</feature>
<dbReference type="PROSITE" id="PS50109">
    <property type="entry name" value="HIS_KIN"/>
    <property type="match status" value="1"/>
</dbReference>
<dbReference type="SMART" id="SM00387">
    <property type="entry name" value="HATPase_c"/>
    <property type="match status" value="1"/>
</dbReference>
<evidence type="ECO:0000256" key="1">
    <source>
        <dbReference type="ARBA" id="ARBA00000085"/>
    </source>
</evidence>
<dbReference type="Pfam" id="PF02518">
    <property type="entry name" value="HATPase_c"/>
    <property type="match status" value="1"/>
</dbReference>
<dbReference type="Pfam" id="PF13426">
    <property type="entry name" value="PAS_9"/>
    <property type="match status" value="1"/>
</dbReference>
<dbReference type="GO" id="GO:0004673">
    <property type="term" value="F:protein histidine kinase activity"/>
    <property type="evidence" value="ECO:0007669"/>
    <property type="project" value="UniProtKB-EC"/>
</dbReference>
<evidence type="ECO:0000256" key="5">
    <source>
        <dbReference type="ARBA" id="ARBA00022777"/>
    </source>
</evidence>
<keyword evidence="7" id="KW-0175">Coiled coil</keyword>
<dbReference type="SMART" id="SM00091">
    <property type="entry name" value="PAS"/>
    <property type="match status" value="1"/>
</dbReference>
<dbReference type="AlphaFoldDB" id="A0A1I2TAE5"/>
<evidence type="ECO:0000256" key="6">
    <source>
        <dbReference type="ARBA" id="ARBA00022840"/>
    </source>
</evidence>
<dbReference type="Gene3D" id="3.30.565.10">
    <property type="entry name" value="Histidine kinase-like ATPase, C-terminal domain"/>
    <property type="match status" value="1"/>
</dbReference>
<proteinExistence type="predicted"/>
<evidence type="ECO:0000313" key="10">
    <source>
        <dbReference type="EMBL" id="SFG60217.1"/>
    </source>
</evidence>
<sequence>MTDPERYRLTFFETPNPTVITDENLQIVDVNRACVEFTGYSREELLGSPPSFLVNDSETYREITRALADRRAWEGEVEAVTKSGDRAFGYGATFPIVADGELRGYGGIFVDLSDRRRYTRTIQVLNRLLRHNIRNDVNVVAGVLETIRPALERPERDLLDRAMRRVDRLLDRAETARELNALLAKEDAEDAALSPVRLDEVARMTVRSLPPTDADVTLELPDDPVYVLADGAVQRAVAALVENGIEHADTPRPWVGVSIERTADRVFLTVEDDGPGIDADRADLLFGRREETPLQHGQGLSLFFVDRLMDLYGGAVEYRPRDPTGSVFELEFRRVADGADA</sequence>
<gene>
    <name evidence="10" type="ORF">SAMN04488063_2548</name>
</gene>
<evidence type="ECO:0000256" key="3">
    <source>
        <dbReference type="ARBA" id="ARBA00022679"/>
    </source>
</evidence>
<dbReference type="PROSITE" id="PS50112">
    <property type="entry name" value="PAS"/>
    <property type="match status" value="1"/>
</dbReference>
<name>A0A1I2TAE5_9EURY</name>
<keyword evidence="11" id="KW-1185">Reference proteome</keyword>
<dbReference type="PANTHER" id="PTHR44936">
    <property type="entry name" value="SENSOR PROTEIN CREC"/>
    <property type="match status" value="1"/>
</dbReference>
<dbReference type="InterPro" id="IPR000014">
    <property type="entry name" value="PAS"/>
</dbReference>
<protein>
    <recommendedName>
        <fullName evidence="2">histidine kinase</fullName>
        <ecNumber evidence="2">2.7.13.3</ecNumber>
    </recommendedName>
</protein>
<feature type="domain" description="PAS" evidence="9">
    <location>
        <begin position="3"/>
        <end position="47"/>
    </location>
</feature>
<keyword evidence="5" id="KW-0418">Kinase</keyword>
<dbReference type="EC" id="2.7.13.3" evidence="2"/>
<evidence type="ECO:0000256" key="4">
    <source>
        <dbReference type="ARBA" id="ARBA00022741"/>
    </source>
</evidence>
<dbReference type="GO" id="GO:0005524">
    <property type="term" value="F:ATP binding"/>
    <property type="evidence" value="ECO:0007669"/>
    <property type="project" value="UniProtKB-KW"/>
</dbReference>
<dbReference type="Proteomes" id="UP000198876">
    <property type="component" value="Unassembled WGS sequence"/>
</dbReference>
<dbReference type="PRINTS" id="PR00344">
    <property type="entry name" value="BCTRLSENSOR"/>
</dbReference>
<keyword evidence="3" id="KW-0808">Transferase</keyword>
<keyword evidence="4" id="KW-0547">Nucleotide-binding</keyword>
<feature type="domain" description="Histidine kinase" evidence="8">
    <location>
        <begin position="128"/>
        <end position="336"/>
    </location>
</feature>
<accession>A0A1I2TAE5</accession>
<dbReference type="InterPro" id="IPR035965">
    <property type="entry name" value="PAS-like_dom_sf"/>
</dbReference>
<evidence type="ECO:0000256" key="7">
    <source>
        <dbReference type="SAM" id="Coils"/>
    </source>
</evidence>
<dbReference type="OrthoDB" id="342253at2157"/>
<dbReference type="SUPFAM" id="SSF55785">
    <property type="entry name" value="PYP-like sensor domain (PAS domain)"/>
    <property type="match status" value="1"/>
</dbReference>
<dbReference type="InterPro" id="IPR050980">
    <property type="entry name" value="2C_sensor_his_kinase"/>
</dbReference>
<dbReference type="InterPro" id="IPR003594">
    <property type="entry name" value="HATPase_dom"/>
</dbReference>
<dbReference type="Gene3D" id="3.30.450.20">
    <property type="entry name" value="PAS domain"/>
    <property type="match status" value="1"/>
</dbReference>
<evidence type="ECO:0000313" key="11">
    <source>
        <dbReference type="Proteomes" id="UP000198876"/>
    </source>
</evidence>
<reference evidence="11" key="1">
    <citation type="submission" date="2016-10" db="EMBL/GenBank/DDBJ databases">
        <authorList>
            <person name="Varghese N."/>
            <person name="Submissions S."/>
        </authorList>
    </citation>
    <scope>NUCLEOTIDE SEQUENCE [LARGE SCALE GENOMIC DNA]</scope>
    <source>
        <strain evidence="11">CGMCC 1.7739</strain>
    </source>
</reference>
<evidence type="ECO:0000259" key="9">
    <source>
        <dbReference type="PROSITE" id="PS50112"/>
    </source>
</evidence>
<dbReference type="InterPro" id="IPR005467">
    <property type="entry name" value="His_kinase_dom"/>
</dbReference>